<evidence type="ECO:0000313" key="2">
    <source>
        <dbReference type="Proteomes" id="UP001210380"/>
    </source>
</evidence>
<reference evidence="1 2" key="1">
    <citation type="submission" date="2022-11" db="EMBL/GenBank/DDBJ databases">
        <title>Draft genome sequence of Saccharopolyspora sp. WRP15-2 isolated from rhizosphere soils of wild rice in Thailand.</title>
        <authorList>
            <person name="Duangmal K."/>
            <person name="Kammanee S."/>
            <person name="Muangham S."/>
        </authorList>
    </citation>
    <scope>NUCLEOTIDE SEQUENCE [LARGE SCALE GENOMIC DNA]</scope>
    <source>
        <strain evidence="1 2">WRP15-2</strain>
    </source>
</reference>
<accession>A0ABT4V8B5</accession>
<name>A0ABT4V8B5_9PSEU</name>
<keyword evidence="2" id="KW-1185">Reference proteome</keyword>
<sequence>MVFTGIAPAWGGFNGFSGRGFNGFSRGFCSRRFISFGCGCF</sequence>
<dbReference type="EMBL" id="JAQGLA010000091">
    <property type="protein sequence ID" value="MDA3630207.1"/>
    <property type="molecule type" value="Genomic_DNA"/>
</dbReference>
<proteinExistence type="predicted"/>
<gene>
    <name evidence="1" type="ORF">OU415_32595</name>
</gene>
<protein>
    <submittedName>
        <fullName evidence="1">Uncharacterized protein</fullName>
    </submittedName>
</protein>
<dbReference type="RefSeq" id="WP_270953349.1">
    <property type="nucleotide sequence ID" value="NZ_JAQGLA010000091.1"/>
</dbReference>
<evidence type="ECO:0000313" key="1">
    <source>
        <dbReference type="EMBL" id="MDA3630207.1"/>
    </source>
</evidence>
<organism evidence="1 2">
    <name type="scientific">Saccharopolyspora oryzae</name>
    <dbReference type="NCBI Taxonomy" id="2997343"/>
    <lineage>
        <taxon>Bacteria</taxon>
        <taxon>Bacillati</taxon>
        <taxon>Actinomycetota</taxon>
        <taxon>Actinomycetes</taxon>
        <taxon>Pseudonocardiales</taxon>
        <taxon>Pseudonocardiaceae</taxon>
        <taxon>Saccharopolyspora</taxon>
    </lineage>
</organism>
<comment type="caution">
    <text evidence="1">The sequence shown here is derived from an EMBL/GenBank/DDBJ whole genome shotgun (WGS) entry which is preliminary data.</text>
</comment>
<dbReference type="Proteomes" id="UP001210380">
    <property type="component" value="Unassembled WGS sequence"/>
</dbReference>